<gene>
    <name evidence="3" type="ORF">H480_14472</name>
</gene>
<dbReference type="PATRIC" id="fig|1292037.4.peg.2763"/>
<dbReference type="EMBL" id="AOUO01000190">
    <property type="protein sequence ID" value="EOD67827.1"/>
    <property type="molecule type" value="Genomic_DNA"/>
</dbReference>
<comment type="caution">
    <text evidence="3">The sequence shown here is derived from an EMBL/GenBank/DDBJ whole genome shotgun (WGS) entry which is preliminary data.</text>
</comment>
<feature type="region of interest" description="Disordered" evidence="1">
    <location>
        <begin position="202"/>
        <end position="223"/>
    </location>
</feature>
<keyword evidence="2" id="KW-1133">Transmembrane helix</keyword>
<feature type="region of interest" description="Disordered" evidence="1">
    <location>
        <begin position="390"/>
        <end position="410"/>
    </location>
</feature>
<proteinExistence type="predicted"/>
<evidence type="ECO:0000313" key="3">
    <source>
        <dbReference type="EMBL" id="EOD67827.1"/>
    </source>
</evidence>
<evidence type="ECO:0000313" key="4">
    <source>
        <dbReference type="Proteomes" id="UP000014139"/>
    </source>
</evidence>
<evidence type="ECO:0000256" key="2">
    <source>
        <dbReference type="SAM" id="Phobius"/>
    </source>
</evidence>
<name>R1G8U2_9PSEU</name>
<dbReference type="eggNOG" id="ENOG5033VMW">
    <property type="taxonomic scope" value="Bacteria"/>
</dbReference>
<dbReference type="AlphaFoldDB" id="R1G8U2"/>
<evidence type="ECO:0000256" key="1">
    <source>
        <dbReference type="SAM" id="MobiDB-lite"/>
    </source>
</evidence>
<reference evidence="3 4" key="1">
    <citation type="submission" date="2013-02" db="EMBL/GenBank/DDBJ databases">
        <title>Draft genome sequence of Amycolatopsis vancoresmycina strain DSM 44592T.</title>
        <authorList>
            <person name="Kumar S."/>
            <person name="Kaur N."/>
            <person name="Kaur C."/>
            <person name="Raghava G.P.S."/>
            <person name="Mayilraj S."/>
        </authorList>
    </citation>
    <scope>NUCLEOTIDE SEQUENCE [LARGE SCALE GENOMIC DNA]</scope>
    <source>
        <strain evidence="3 4">DSM 44592</strain>
    </source>
</reference>
<keyword evidence="4" id="KW-1185">Reference proteome</keyword>
<accession>R1G8U2</accession>
<organism evidence="3 4">
    <name type="scientific">Amycolatopsis vancoresmycina DSM 44592</name>
    <dbReference type="NCBI Taxonomy" id="1292037"/>
    <lineage>
        <taxon>Bacteria</taxon>
        <taxon>Bacillati</taxon>
        <taxon>Actinomycetota</taxon>
        <taxon>Actinomycetes</taxon>
        <taxon>Pseudonocardiales</taxon>
        <taxon>Pseudonocardiaceae</taxon>
        <taxon>Amycolatopsis</taxon>
    </lineage>
</organism>
<dbReference type="Proteomes" id="UP000014139">
    <property type="component" value="Unassembled WGS sequence"/>
</dbReference>
<keyword evidence="2" id="KW-0812">Transmembrane</keyword>
<feature type="transmembrane region" description="Helical" evidence="2">
    <location>
        <begin position="242"/>
        <end position="263"/>
    </location>
</feature>
<sequence>MRLVAPGGDRVTVDLPAAAPVSHVVAGVRFVGGSFGTGFQIGPRGYHDFACTHVAPARTRDRLVVHGREVVVAEADDGQTSLATLIGAYHELMTVYAGPAPHRERVLALFGSLRIEDHVDGMTVVPRAATLLDSANEHLVVVVRDHGSLSIPAPRHASALLPRHAGAPTKHGEVWKAGYARSYVLGCPAGVAGRVRAFVRPRVPGGRGRGAPRGHTGENRAGTARLARRHRHRLGPGMTPSLAFTTITWAAIVLLFFGLAAVLREVRLLRATVARTTDGFAAVPPDLVLGPRFAGGSRIVAAVDSGCPLCLAVAERLARLGAEATLLTHEPPATWTSLAHGLPVISDGEAWRSVSHLSPPVLMLLDESGRVRRMVLPVRAAEVDTTLAGWAGPTAGGDPGDAGVGAHSRP</sequence>
<protein>
    <submittedName>
        <fullName evidence="3">Uncharacterized protein</fullName>
    </submittedName>
</protein>
<keyword evidence="2" id="KW-0472">Membrane</keyword>
<feature type="compositionally biased region" description="Gly residues" evidence="1">
    <location>
        <begin position="394"/>
        <end position="403"/>
    </location>
</feature>